<name>A0ABQ5AYH2_9ASTR</name>
<gene>
    <name evidence="2" type="ORF">Tco_0841715</name>
</gene>
<evidence type="ECO:0000256" key="1">
    <source>
        <dbReference type="SAM" id="MobiDB-lite"/>
    </source>
</evidence>
<keyword evidence="3" id="KW-1185">Reference proteome</keyword>
<sequence length="142" mass="15404">MITTTKKPSSSSSSSASNVTMHDVIGSDVSSDEGLLMITTQTSAAAFPSYVEGDVMETESDVSNDDLENQLVDRRSMTFPHMFHNADEANFLGSGVTKEVTVSSKDRRQKDKGVLSLLPSMELESDSTGIFFSVASARRRIE</sequence>
<reference evidence="2" key="1">
    <citation type="journal article" date="2022" name="Int. J. Mol. Sci.">
        <title>Draft Genome of Tanacetum Coccineum: Genomic Comparison of Closely Related Tanacetum-Family Plants.</title>
        <authorList>
            <person name="Yamashiro T."/>
            <person name="Shiraishi A."/>
            <person name="Nakayama K."/>
            <person name="Satake H."/>
        </authorList>
    </citation>
    <scope>NUCLEOTIDE SEQUENCE</scope>
</reference>
<dbReference type="Proteomes" id="UP001151760">
    <property type="component" value="Unassembled WGS sequence"/>
</dbReference>
<reference evidence="2" key="2">
    <citation type="submission" date="2022-01" db="EMBL/GenBank/DDBJ databases">
        <authorList>
            <person name="Yamashiro T."/>
            <person name="Shiraishi A."/>
            <person name="Satake H."/>
            <person name="Nakayama K."/>
        </authorList>
    </citation>
    <scope>NUCLEOTIDE SEQUENCE</scope>
</reference>
<accession>A0ABQ5AYH2</accession>
<comment type="caution">
    <text evidence="2">The sequence shown here is derived from an EMBL/GenBank/DDBJ whole genome shotgun (WGS) entry which is preliminary data.</text>
</comment>
<proteinExistence type="predicted"/>
<dbReference type="EMBL" id="BQNB010012734">
    <property type="protein sequence ID" value="GJT07253.1"/>
    <property type="molecule type" value="Genomic_DNA"/>
</dbReference>
<protein>
    <submittedName>
        <fullName evidence="2">Uncharacterized protein</fullName>
    </submittedName>
</protein>
<organism evidence="2 3">
    <name type="scientific">Tanacetum coccineum</name>
    <dbReference type="NCBI Taxonomy" id="301880"/>
    <lineage>
        <taxon>Eukaryota</taxon>
        <taxon>Viridiplantae</taxon>
        <taxon>Streptophyta</taxon>
        <taxon>Embryophyta</taxon>
        <taxon>Tracheophyta</taxon>
        <taxon>Spermatophyta</taxon>
        <taxon>Magnoliopsida</taxon>
        <taxon>eudicotyledons</taxon>
        <taxon>Gunneridae</taxon>
        <taxon>Pentapetalae</taxon>
        <taxon>asterids</taxon>
        <taxon>campanulids</taxon>
        <taxon>Asterales</taxon>
        <taxon>Asteraceae</taxon>
        <taxon>Asteroideae</taxon>
        <taxon>Anthemideae</taxon>
        <taxon>Anthemidinae</taxon>
        <taxon>Tanacetum</taxon>
    </lineage>
</organism>
<evidence type="ECO:0000313" key="3">
    <source>
        <dbReference type="Proteomes" id="UP001151760"/>
    </source>
</evidence>
<evidence type="ECO:0000313" key="2">
    <source>
        <dbReference type="EMBL" id="GJT07253.1"/>
    </source>
</evidence>
<feature type="region of interest" description="Disordered" evidence="1">
    <location>
        <begin position="1"/>
        <end position="20"/>
    </location>
</feature>